<feature type="domain" description="DNA-binding transcriptional repressor CapW winged helix-turn-helix" evidence="3">
    <location>
        <begin position="8"/>
        <end position="83"/>
    </location>
</feature>
<dbReference type="Proteomes" id="UP001139408">
    <property type="component" value="Unassembled WGS sequence"/>
</dbReference>
<keyword evidence="5" id="KW-1185">Reference proteome</keyword>
<dbReference type="InterPro" id="IPR026881">
    <property type="entry name" value="WYL_dom"/>
</dbReference>
<dbReference type="EMBL" id="JAKILJ010000010">
    <property type="protein sequence ID" value="MCL1104867.1"/>
    <property type="molecule type" value="Genomic_DNA"/>
</dbReference>
<dbReference type="PIRSF" id="PIRSF015558">
    <property type="entry name" value="Txn_reg_DeoR_prd"/>
    <property type="match status" value="1"/>
</dbReference>
<dbReference type="InterPro" id="IPR059019">
    <property type="entry name" value="WHD_CapW"/>
</dbReference>
<evidence type="ECO:0000313" key="5">
    <source>
        <dbReference type="Proteomes" id="UP001139408"/>
    </source>
</evidence>
<dbReference type="Pfam" id="PF13280">
    <property type="entry name" value="WYL"/>
    <property type="match status" value="1"/>
</dbReference>
<dbReference type="InterPro" id="IPR016634">
    <property type="entry name" value="CapW-like"/>
</dbReference>
<feature type="domain" description="WYL" evidence="1">
    <location>
        <begin position="112"/>
        <end position="176"/>
    </location>
</feature>
<feature type="domain" description="DNA-binding transcriptional repressor CapW C-terminal dimerisation" evidence="2">
    <location>
        <begin position="199"/>
        <end position="268"/>
    </location>
</feature>
<evidence type="ECO:0000259" key="2">
    <source>
        <dbReference type="Pfam" id="PF26107"/>
    </source>
</evidence>
<reference evidence="4" key="1">
    <citation type="submission" date="2022-01" db="EMBL/GenBank/DDBJ databases">
        <title>Whole genome-based taxonomy of the Shewanellaceae.</title>
        <authorList>
            <person name="Martin-Rodriguez A.J."/>
        </authorList>
    </citation>
    <scope>NUCLEOTIDE SEQUENCE</scope>
    <source>
        <strain evidence="4">DSM 23803</strain>
    </source>
</reference>
<sequence>MAKDLSYKRFLFIEMLAWWQGCISNKQLMQQFGISRQQAYNDFKQYLLQHPLNLLKTDQGYCPAQTFTPHYISGELGQYLHWYETHTILDNSYQSPQVAHLSIPDRIVSVQIIRLLVAAMEQQKRIDVQYVSLSHPENDGRIFHPHTFVNTGLRWHVRGYCEKSQAYRDLVISRFKGEPELLDSSTYPVTQDDAWQTIIPIILQPDYRLTDEQKWVLGNDFCLTDGKLIINTRAALANYVLREMQINIKMLDGTPEAQQWVLVNQDDIKQWLF</sequence>
<dbReference type="Pfam" id="PF26109">
    <property type="entry name" value="WHD_BrxR"/>
    <property type="match status" value="1"/>
</dbReference>
<dbReference type="AlphaFoldDB" id="A0A9X1Z7D5"/>
<organism evidence="4 5">
    <name type="scientific">Shewanella algicola</name>
    <dbReference type="NCBI Taxonomy" id="640633"/>
    <lineage>
        <taxon>Bacteria</taxon>
        <taxon>Pseudomonadati</taxon>
        <taxon>Pseudomonadota</taxon>
        <taxon>Gammaproteobacteria</taxon>
        <taxon>Alteromonadales</taxon>
        <taxon>Shewanellaceae</taxon>
        <taxon>Shewanella</taxon>
    </lineage>
</organism>
<evidence type="ECO:0000259" key="3">
    <source>
        <dbReference type="Pfam" id="PF26109"/>
    </source>
</evidence>
<dbReference type="Pfam" id="PF26107">
    <property type="entry name" value="BrxR_CTD"/>
    <property type="match status" value="1"/>
</dbReference>
<dbReference type="InterPro" id="IPR059020">
    <property type="entry name" value="CapW_CTD"/>
</dbReference>
<protein>
    <submittedName>
        <fullName evidence="4">WYL domain-containing protein</fullName>
    </submittedName>
</protein>
<gene>
    <name evidence="4" type="ORF">L2749_06280</name>
</gene>
<name>A0A9X1Z7D5_9GAMM</name>
<dbReference type="RefSeq" id="WP_229780047.1">
    <property type="nucleotide sequence ID" value="NZ_BMQI01000027.1"/>
</dbReference>
<proteinExistence type="predicted"/>
<accession>A0A9X1Z7D5</accession>
<comment type="caution">
    <text evidence="4">The sequence shown here is derived from an EMBL/GenBank/DDBJ whole genome shotgun (WGS) entry which is preliminary data.</text>
</comment>
<evidence type="ECO:0000313" key="4">
    <source>
        <dbReference type="EMBL" id="MCL1104867.1"/>
    </source>
</evidence>
<evidence type="ECO:0000259" key="1">
    <source>
        <dbReference type="Pfam" id="PF13280"/>
    </source>
</evidence>
<dbReference type="PROSITE" id="PS52050">
    <property type="entry name" value="WYL"/>
    <property type="match status" value="1"/>
</dbReference>